<dbReference type="CDD" id="cd16295">
    <property type="entry name" value="TTHA0252-CPSF-like_MBL-fold"/>
    <property type="match status" value="1"/>
</dbReference>
<dbReference type="GO" id="GO:0004521">
    <property type="term" value="F:RNA endonuclease activity"/>
    <property type="evidence" value="ECO:0007669"/>
    <property type="project" value="TreeGrafter"/>
</dbReference>
<dbReference type="Gene3D" id="3.40.50.10890">
    <property type="match status" value="1"/>
</dbReference>
<feature type="domain" description="Metallo-beta-lactamase" evidence="2">
    <location>
        <begin position="13"/>
        <end position="247"/>
    </location>
</feature>
<dbReference type="InterPro" id="IPR050698">
    <property type="entry name" value="MBL"/>
</dbReference>
<dbReference type="InterPro" id="IPR036866">
    <property type="entry name" value="RibonucZ/Hydroxyglut_hydro"/>
</dbReference>
<evidence type="ECO:0000259" key="2">
    <source>
        <dbReference type="SMART" id="SM00849"/>
    </source>
</evidence>
<dbReference type="PANTHER" id="PTHR11203">
    <property type="entry name" value="CLEAVAGE AND POLYADENYLATION SPECIFICITY FACTOR FAMILY MEMBER"/>
    <property type="match status" value="1"/>
</dbReference>
<feature type="domain" description="Beta-Casp" evidence="3">
    <location>
        <begin position="252"/>
        <end position="378"/>
    </location>
</feature>
<accession>A0A5B8XZW7</accession>
<sequence>MKLKSFGAVEGVTGSCHMLEVGDKRVLLDCGMFQGSRDDDEENRGLGFDPKTLDAVIVSHAHLDHIGRLPILFKQGFRGPIYSTRATYDLAKISLLDSARLQEFEVARANRKRPKGTPPKQPIYDDQDVLDLLDLWDRWVKYEEPVDIFKGVKAKFSEAGHILGSAFLTMDLEENDKACKFIFSGDLGNVGKPIIHDPSTPGPADVVLMESTYGDRNHRPFTESIDELLGAIEETFKRGGNVVIPTFALERAQELLYVLYEAWRDGKLAEDATIYLDSPMAISATRVFERYPDLYDSEAMDLHNQGETPFDFPALRYTRETRDSMSINEHRSKAIILAGSGMANGGRVIHHLRHNLYREECSVIFCGFQARGTLGRKIVDGADFVHIHGHTVPIAAQVYTINGFSAHAGQEEMTQWANATDAKKILLVHGEEDVKERFRHYLLRKVATNNVDIMPAHKAIDLTEWARSISR</sequence>
<protein>
    <submittedName>
        <fullName evidence="4">MBL fold metallo-hydrolase</fullName>
    </submittedName>
</protein>
<evidence type="ECO:0000256" key="1">
    <source>
        <dbReference type="ARBA" id="ARBA00022801"/>
    </source>
</evidence>
<dbReference type="InterPro" id="IPR001279">
    <property type="entry name" value="Metallo-B-lactamas"/>
</dbReference>
<evidence type="ECO:0000313" key="4">
    <source>
        <dbReference type="EMBL" id="QED29633.1"/>
    </source>
</evidence>
<organism evidence="4 5">
    <name type="scientific">Microvenator marinus</name>
    <dbReference type="NCBI Taxonomy" id="2600177"/>
    <lineage>
        <taxon>Bacteria</taxon>
        <taxon>Deltaproteobacteria</taxon>
        <taxon>Bradymonadales</taxon>
        <taxon>Microvenatoraceae</taxon>
        <taxon>Microvenator</taxon>
    </lineage>
</organism>
<gene>
    <name evidence="4" type="ORF">FRD01_20815</name>
</gene>
<dbReference type="EMBL" id="CP042467">
    <property type="protein sequence ID" value="QED29633.1"/>
    <property type="molecule type" value="Genomic_DNA"/>
</dbReference>
<dbReference type="KEGG" id="bbae:FRD01_20815"/>
<dbReference type="SUPFAM" id="SSF56281">
    <property type="entry name" value="Metallo-hydrolase/oxidoreductase"/>
    <property type="match status" value="1"/>
</dbReference>
<dbReference type="AlphaFoldDB" id="A0A5B8XZW7"/>
<dbReference type="OrthoDB" id="9803916at2"/>
<dbReference type="InterPro" id="IPR022712">
    <property type="entry name" value="Beta_Casp"/>
</dbReference>
<dbReference type="Pfam" id="PF07521">
    <property type="entry name" value="RMMBL"/>
    <property type="match status" value="1"/>
</dbReference>
<dbReference type="Gene3D" id="3.60.15.10">
    <property type="entry name" value="Ribonuclease Z/Hydroxyacylglutathione hydrolase-like"/>
    <property type="match status" value="1"/>
</dbReference>
<evidence type="ECO:0000259" key="3">
    <source>
        <dbReference type="SMART" id="SM01027"/>
    </source>
</evidence>
<dbReference type="GO" id="GO:0016787">
    <property type="term" value="F:hydrolase activity"/>
    <property type="evidence" value="ECO:0007669"/>
    <property type="project" value="UniProtKB-KW"/>
</dbReference>
<keyword evidence="5" id="KW-1185">Reference proteome</keyword>
<dbReference type="SMART" id="SM01027">
    <property type="entry name" value="Beta-Casp"/>
    <property type="match status" value="1"/>
</dbReference>
<dbReference type="Pfam" id="PF00753">
    <property type="entry name" value="Lactamase_B"/>
    <property type="match status" value="1"/>
</dbReference>
<proteinExistence type="predicted"/>
<evidence type="ECO:0000313" key="5">
    <source>
        <dbReference type="Proteomes" id="UP000321595"/>
    </source>
</evidence>
<dbReference type="RefSeq" id="WP_146962866.1">
    <property type="nucleotide sequence ID" value="NZ_CP042467.1"/>
</dbReference>
<dbReference type="InterPro" id="IPR011108">
    <property type="entry name" value="RMMBL"/>
</dbReference>
<name>A0A5B8XZW7_9DELT</name>
<dbReference type="SMART" id="SM00849">
    <property type="entry name" value="Lactamase_B"/>
    <property type="match status" value="1"/>
</dbReference>
<reference evidence="4 5" key="1">
    <citation type="submission" date="2019-08" db="EMBL/GenBank/DDBJ databases">
        <authorList>
            <person name="Liang Q."/>
        </authorList>
    </citation>
    <scope>NUCLEOTIDE SEQUENCE [LARGE SCALE GENOMIC DNA]</scope>
    <source>
        <strain evidence="4 5">V1718</strain>
    </source>
</reference>
<keyword evidence="1 4" id="KW-0378">Hydrolase</keyword>
<dbReference type="PANTHER" id="PTHR11203:SF37">
    <property type="entry name" value="INTEGRATOR COMPLEX SUBUNIT 11"/>
    <property type="match status" value="1"/>
</dbReference>
<dbReference type="Proteomes" id="UP000321595">
    <property type="component" value="Chromosome"/>
</dbReference>
<dbReference type="Pfam" id="PF10996">
    <property type="entry name" value="Beta-Casp"/>
    <property type="match status" value="1"/>
</dbReference>